<gene>
    <name evidence="7" type="ORF">SAMN04490355_100337</name>
</gene>
<dbReference type="CDD" id="cd11644">
    <property type="entry name" value="Precorrin-6Y-MT"/>
    <property type="match status" value="1"/>
</dbReference>
<protein>
    <submittedName>
        <fullName evidence="7">Precorrin-6Y C5,15-methyltransferase (Decarboxylating)</fullName>
    </submittedName>
</protein>
<keyword evidence="3 7" id="KW-0489">Methyltransferase</keyword>
<comment type="pathway">
    <text evidence="1">Cofactor biosynthesis; adenosylcobalamin biosynthesis.</text>
</comment>
<evidence type="ECO:0000256" key="5">
    <source>
        <dbReference type="ARBA" id="ARBA00022691"/>
    </source>
</evidence>
<evidence type="ECO:0000256" key="4">
    <source>
        <dbReference type="ARBA" id="ARBA00022679"/>
    </source>
</evidence>
<dbReference type="InterPro" id="IPR014777">
    <property type="entry name" value="4pyrrole_Mease_sub1"/>
</dbReference>
<dbReference type="RefSeq" id="WP_090932441.1">
    <property type="nucleotide sequence ID" value="NZ_FOTS01000003.1"/>
</dbReference>
<dbReference type="GO" id="GO:0009236">
    <property type="term" value="P:cobalamin biosynthetic process"/>
    <property type="evidence" value="ECO:0007669"/>
    <property type="project" value="UniProtKB-UniPathway"/>
</dbReference>
<dbReference type="GO" id="GO:0032259">
    <property type="term" value="P:methylation"/>
    <property type="evidence" value="ECO:0007669"/>
    <property type="project" value="UniProtKB-KW"/>
</dbReference>
<dbReference type="InterPro" id="IPR000878">
    <property type="entry name" value="4pyrrol_Mease"/>
</dbReference>
<evidence type="ECO:0000259" key="6">
    <source>
        <dbReference type="Pfam" id="PF00590"/>
    </source>
</evidence>
<dbReference type="InterPro" id="IPR014776">
    <property type="entry name" value="4pyrrole_Mease_sub2"/>
</dbReference>
<dbReference type="OrthoDB" id="9780707at2"/>
<dbReference type="InterPro" id="IPR035996">
    <property type="entry name" value="4pyrrol_Methylase_sf"/>
</dbReference>
<dbReference type="PANTHER" id="PTHR43182">
    <property type="entry name" value="COBALT-PRECORRIN-6B C(15)-METHYLTRANSFERASE (DECARBOXYLATING)"/>
    <property type="match status" value="1"/>
</dbReference>
<organism evidence="7 8">
    <name type="scientific">Pelosinus propionicus DSM 13327</name>
    <dbReference type="NCBI Taxonomy" id="1123291"/>
    <lineage>
        <taxon>Bacteria</taxon>
        <taxon>Bacillati</taxon>
        <taxon>Bacillota</taxon>
        <taxon>Negativicutes</taxon>
        <taxon>Selenomonadales</taxon>
        <taxon>Sporomusaceae</taxon>
        <taxon>Pelosinus</taxon>
    </lineage>
</organism>
<keyword evidence="4 7" id="KW-0808">Transferase</keyword>
<dbReference type="GO" id="GO:0008276">
    <property type="term" value="F:protein methyltransferase activity"/>
    <property type="evidence" value="ECO:0007669"/>
    <property type="project" value="InterPro"/>
</dbReference>
<dbReference type="NCBIfam" id="TIGR02467">
    <property type="entry name" value="CbiE"/>
    <property type="match status" value="1"/>
</dbReference>
<dbReference type="AlphaFoldDB" id="A0A1I4H892"/>
<dbReference type="PANTHER" id="PTHR43182:SF1">
    <property type="entry name" value="COBALT-PRECORRIN-7 C(5)-METHYLTRANSFERASE"/>
    <property type="match status" value="1"/>
</dbReference>
<reference evidence="8" key="1">
    <citation type="submission" date="2016-10" db="EMBL/GenBank/DDBJ databases">
        <authorList>
            <person name="Varghese N."/>
            <person name="Submissions S."/>
        </authorList>
    </citation>
    <scope>NUCLEOTIDE SEQUENCE [LARGE SCALE GENOMIC DNA]</scope>
    <source>
        <strain evidence="8">DSM 13327</strain>
    </source>
</reference>
<accession>A0A1I4H892</accession>
<dbReference type="SUPFAM" id="SSF53790">
    <property type="entry name" value="Tetrapyrrole methylase"/>
    <property type="match status" value="1"/>
</dbReference>
<sequence length="208" mass="22783">MEHKIIVVGIGPGSPDYILPVASRIIADAKVIAGSKRALATFAPDHAITKVIDNDLKGVLTFIAASLRDNDVVVMVSGDPGFYSFLATLKTKFSSAQITVIPGISSMQLAFARITDIWQDAVLISMHGRQAKDIDLNYAPEKKLGILTDFEQNPLYIANLLLEHGWPLHSKVWLCANLSYENEKIKHLTLGEIKEVDGFTHCVMVVAI</sequence>
<evidence type="ECO:0000313" key="8">
    <source>
        <dbReference type="Proteomes" id="UP000199520"/>
    </source>
</evidence>
<dbReference type="EMBL" id="FOTS01000003">
    <property type="protein sequence ID" value="SFL38509.1"/>
    <property type="molecule type" value="Genomic_DNA"/>
</dbReference>
<dbReference type="InterPro" id="IPR012818">
    <property type="entry name" value="CbiE"/>
</dbReference>
<evidence type="ECO:0000256" key="1">
    <source>
        <dbReference type="ARBA" id="ARBA00004953"/>
    </source>
</evidence>
<name>A0A1I4H892_9FIRM</name>
<dbReference type="Gene3D" id="3.30.950.10">
    <property type="entry name" value="Methyltransferase, Cobalt-precorrin-4 Transmethylase, Domain 2"/>
    <property type="match status" value="1"/>
</dbReference>
<dbReference type="Pfam" id="PF00590">
    <property type="entry name" value="TP_methylase"/>
    <property type="match status" value="1"/>
</dbReference>
<proteinExistence type="predicted"/>
<keyword evidence="5" id="KW-0949">S-adenosyl-L-methionine</keyword>
<evidence type="ECO:0000256" key="3">
    <source>
        <dbReference type="ARBA" id="ARBA00022603"/>
    </source>
</evidence>
<evidence type="ECO:0000313" key="7">
    <source>
        <dbReference type="EMBL" id="SFL38509.1"/>
    </source>
</evidence>
<dbReference type="Proteomes" id="UP000199520">
    <property type="component" value="Unassembled WGS sequence"/>
</dbReference>
<dbReference type="Gene3D" id="3.40.1010.10">
    <property type="entry name" value="Cobalt-precorrin-4 Transmethylase, Domain 1"/>
    <property type="match status" value="1"/>
</dbReference>
<dbReference type="UniPathway" id="UPA00148"/>
<keyword evidence="2" id="KW-0169">Cobalamin biosynthesis</keyword>
<feature type="domain" description="Tetrapyrrole methylase" evidence="6">
    <location>
        <begin position="4"/>
        <end position="193"/>
    </location>
</feature>
<dbReference type="STRING" id="1123291.SAMN04490355_100337"/>
<evidence type="ECO:0000256" key="2">
    <source>
        <dbReference type="ARBA" id="ARBA00022573"/>
    </source>
</evidence>
<dbReference type="InterPro" id="IPR050714">
    <property type="entry name" value="Cobalamin_biosynth_MTase"/>
</dbReference>
<keyword evidence="8" id="KW-1185">Reference proteome</keyword>